<dbReference type="AlphaFoldDB" id="A0A151Z5W8"/>
<proteinExistence type="predicted"/>
<evidence type="ECO:0000313" key="3">
    <source>
        <dbReference type="Proteomes" id="UP000076078"/>
    </source>
</evidence>
<dbReference type="PANTHER" id="PTHR34756">
    <property type="entry name" value="CELL DIVISION CYCLE-ASSOCIATED PROTEIN 3"/>
    <property type="match status" value="1"/>
</dbReference>
<gene>
    <name evidence="2" type="ORF">DLAC_10438</name>
</gene>
<dbReference type="OrthoDB" id="6337960at2759"/>
<feature type="compositionally biased region" description="Polar residues" evidence="1">
    <location>
        <begin position="126"/>
        <end position="135"/>
    </location>
</feature>
<dbReference type="EMBL" id="LODT01000042">
    <property type="protein sequence ID" value="KYQ89194.1"/>
    <property type="molecule type" value="Genomic_DNA"/>
</dbReference>
<dbReference type="InParanoid" id="A0A151Z5W8"/>
<keyword evidence="3" id="KW-1185">Reference proteome</keyword>
<feature type="compositionally biased region" description="Polar residues" evidence="1">
    <location>
        <begin position="265"/>
        <end position="275"/>
    </location>
</feature>
<evidence type="ECO:0000256" key="1">
    <source>
        <dbReference type="SAM" id="MobiDB-lite"/>
    </source>
</evidence>
<organism evidence="2 3">
    <name type="scientific">Tieghemostelium lacteum</name>
    <name type="common">Slime mold</name>
    <name type="synonym">Dictyostelium lacteum</name>
    <dbReference type="NCBI Taxonomy" id="361077"/>
    <lineage>
        <taxon>Eukaryota</taxon>
        <taxon>Amoebozoa</taxon>
        <taxon>Evosea</taxon>
        <taxon>Eumycetozoa</taxon>
        <taxon>Dictyostelia</taxon>
        <taxon>Dictyosteliales</taxon>
        <taxon>Raperosteliaceae</taxon>
        <taxon>Tieghemostelium</taxon>
    </lineage>
</organism>
<dbReference type="InterPro" id="IPR038832">
    <property type="entry name" value="CDCA3"/>
</dbReference>
<feature type="region of interest" description="Disordered" evidence="1">
    <location>
        <begin position="262"/>
        <end position="324"/>
    </location>
</feature>
<feature type="region of interest" description="Disordered" evidence="1">
    <location>
        <begin position="113"/>
        <end position="146"/>
    </location>
</feature>
<sequence length="399" mass="45212">MNNNNNIFDPRSPSYKIKRSPFKSKVKLDPRSPSIKMRTPIKDICTTTTTTTTTTSTSTTISFIDPRSPSMKIKRSPINKTQMSQNVFDPRSPSMKLKRSPIQKILTNTLTFDPRSPSMKFKRSPIQKNSTNNTLLFDPRSPNLKKRTPISLRNKRINNSFLDPRSPSIKRLSPQQQHQLIETKENEIQETIEVTPMKPSTTNQANREEEEDLNSIIQKDLNGEFIDSILSDNFGQLKLANEITNSDNSITKEISRSSEILKPTVNGTPSRLSKLQKSKDQFRSSPSLSSPKRVSLSGLHQNRMSPMNSSKTSPSTSNRNSKVMSNQQENINLLNIFVNEQTTTVLTPKKQLSHNNLNGIISQPLTPKLTPKITHREPLSPVRTQKKIHHPRTPSQLIL</sequence>
<dbReference type="OMA" id="KFKRSPI"/>
<feature type="compositionally biased region" description="Polar residues" evidence="1">
    <location>
        <begin position="298"/>
        <end position="324"/>
    </location>
</feature>
<reference evidence="2 3" key="1">
    <citation type="submission" date="2015-12" db="EMBL/GenBank/DDBJ databases">
        <title>Dictyostelia acquired genes for synthesis and detection of signals that induce cell-type specialization by lateral gene transfer from prokaryotes.</title>
        <authorList>
            <person name="Gloeckner G."/>
            <person name="Schaap P."/>
        </authorList>
    </citation>
    <scope>NUCLEOTIDE SEQUENCE [LARGE SCALE GENOMIC DNA]</scope>
    <source>
        <strain evidence="2 3">TK</strain>
    </source>
</reference>
<comment type="caution">
    <text evidence="2">The sequence shown here is derived from an EMBL/GenBank/DDBJ whole genome shotgun (WGS) entry which is preliminary data.</text>
</comment>
<feature type="compositionally biased region" description="Low complexity" evidence="1">
    <location>
        <begin position="283"/>
        <end position="297"/>
    </location>
</feature>
<evidence type="ECO:0000313" key="2">
    <source>
        <dbReference type="EMBL" id="KYQ89194.1"/>
    </source>
</evidence>
<dbReference type="PANTHER" id="PTHR34756:SF1">
    <property type="entry name" value="CELL DIVISION CYCLE-ASSOCIATED PROTEIN 3"/>
    <property type="match status" value="1"/>
</dbReference>
<name>A0A151Z5W8_TIELA</name>
<protein>
    <submittedName>
        <fullName evidence="2">Uncharacterized protein</fullName>
    </submittedName>
</protein>
<accession>A0A151Z5W8</accession>
<dbReference type="Proteomes" id="UP000076078">
    <property type="component" value="Unassembled WGS sequence"/>
</dbReference>